<feature type="region of interest" description="Disordered" evidence="1">
    <location>
        <begin position="75"/>
        <end position="173"/>
    </location>
</feature>
<feature type="compositionally biased region" description="Basic and acidic residues" evidence="1">
    <location>
        <begin position="119"/>
        <end position="133"/>
    </location>
</feature>
<protein>
    <submittedName>
        <fullName evidence="2">Uncharacterized protein</fullName>
    </submittedName>
</protein>
<reference evidence="2 3" key="1">
    <citation type="submission" date="2017-05" db="EMBL/GenBank/DDBJ databases">
        <title>Draft genome sequence of Elsinoe australis.</title>
        <authorList>
            <person name="Cheng Q."/>
        </authorList>
    </citation>
    <scope>NUCLEOTIDE SEQUENCE [LARGE SCALE GENOMIC DNA]</scope>
    <source>
        <strain evidence="2 3">NL1</strain>
    </source>
</reference>
<name>A0A2P7Z656_9PEZI</name>
<dbReference type="Proteomes" id="UP000243723">
    <property type="component" value="Unassembled WGS sequence"/>
</dbReference>
<feature type="compositionally biased region" description="Polar residues" evidence="1">
    <location>
        <begin position="75"/>
        <end position="87"/>
    </location>
</feature>
<evidence type="ECO:0000256" key="1">
    <source>
        <dbReference type="SAM" id="MobiDB-lite"/>
    </source>
</evidence>
<keyword evidence="3" id="KW-1185">Reference proteome</keyword>
<comment type="caution">
    <text evidence="2">The sequence shown here is derived from an EMBL/GenBank/DDBJ whole genome shotgun (WGS) entry which is preliminary data.</text>
</comment>
<feature type="compositionally biased region" description="Polar residues" evidence="1">
    <location>
        <begin position="134"/>
        <end position="148"/>
    </location>
</feature>
<evidence type="ECO:0000313" key="3">
    <source>
        <dbReference type="Proteomes" id="UP000243723"/>
    </source>
</evidence>
<organism evidence="2 3">
    <name type="scientific">Elsinoe australis</name>
    <dbReference type="NCBI Taxonomy" id="40998"/>
    <lineage>
        <taxon>Eukaryota</taxon>
        <taxon>Fungi</taxon>
        <taxon>Dikarya</taxon>
        <taxon>Ascomycota</taxon>
        <taxon>Pezizomycotina</taxon>
        <taxon>Dothideomycetes</taxon>
        <taxon>Dothideomycetidae</taxon>
        <taxon>Myriangiales</taxon>
        <taxon>Elsinoaceae</taxon>
        <taxon>Elsinoe</taxon>
    </lineage>
</organism>
<dbReference type="AlphaFoldDB" id="A0A2P7Z656"/>
<dbReference type="EMBL" id="NHZQ01000305">
    <property type="protein sequence ID" value="PSK43698.1"/>
    <property type="molecule type" value="Genomic_DNA"/>
</dbReference>
<proteinExistence type="predicted"/>
<gene>
    <name evidence="2" type="ORF">B9Z65_7212</name>
</gene>
<dbReference type="OrthoDB" id="10450030at2759"/>
<feature type="region of interest" description="Disordered" evidence="1">
    <location>
        <begin position="1"/>
        <end position="44"/>
    </location>
</feature>
<accession>A0A2P7Z656</accession>
<evidence type="ECO:0000313" key="2">
    <source>
        <dbReference type="EMBL" id="PSK43698.1"/>
    </source>
</evidence>
<sequence length="206" mass="22817">MDDNLPKVVKIEDDYIDTPTASPTLPGNEKRKSTSSEVSSSRFCRGPILRIFSTNSKNRSARTVPLHRRLDQLFTSRPDISTSSDSAPGSGAEGKHLASRKNTGGAVRARERRRGRQTVSEKRKQSSAEDEQHSSTSSGELNNQSGDDQSGDEEQNERRKAHELNTLPLGGKTTSQTCFFTYPIVAGIVKHLDPETNKNFRLTMKK</sequence>